<evidence type="ECO:0000313" key="2">
    <source>
        <dbReference type="EMBL" id="EMS48251.1"/>
    </source>
</evidence>
<name>M7YMV0_TRIUA</name>
<proteinExistence type="predicted"/>
<accession>M7YMV0</accession>
<organism evidence="2">
    <name type="scientific">Triticum urartu</name>
    <name type="common">Red wild einkorn</name>
    <name type="synonym">Crithodium urartu</name>
    <dbReference type="NCBI Taxonomy" id="4572"/>
    <lineage>
        <taxon>Eukaryota</taxon>
        <taxon>Viridiplantae</taxon>
        <taxon>Streptophyta</taxon>
        <taxon>Embryophyta</taxon>
        <taxon>Tracheophyta</taxon>
        <taxon>Spermatophyta</taxon>
        <taxon>Magnoliopsida</taxon>
        <taxon>Liliopsida</taxon>
        <taxon>Poales</taxon>
        <taxon>Poaceae</taxon>
        <taxon>BOP clade</taxon>
        <taxon>Pooideae</taxon>
        <taxon>Triticodae</taxon>
        <taxon>Triticeae</taxon>
        <taxon>Triticinae</taxon>
        <taxon>Triticum</taxon>
    </lineage>
</organism>
<feature type="region of interest" description="Disordered" evidence="1">
    <location>
        <begin position="81"/>
        <end position="146"/>
    </location>
</feature>
<feature type="compositionally biased region" description="Basic and acidic residues" evidence="1">
    <location>
        <begin position="83"/>
        <end position="125"/>
    </location>
</feature>
<evidence type="ECO:0000256" key="1">
    <source>
        <dbReference type="SAM" id="MobiDB-lite"/>
    </source>
</evidence>
<protein>
    <submittedName>
        <fullName evidence="2">Uncharacterized protein</fullName>
    </submittedName>
</protein>
<dbReference type="EMBL" id="KD251431">
    <property type="protein sequence ID" value="EMS48251.1"/>
    <property type="molecule type" value="Genomic_DNA"/>
</dbReference>
<reference evidence="2" key="1">
    <citation type="journal article" date="2013" name="Nature">
        <title>Draft genome of the wheat A-genome progenitor Triticum urartu.</title>
        <authorList>
            <person name="Ling H.Q."/>
            <person name="Zhao S."/>
            <person name="Liu D."/>
            <person name="Wang J."/>
            <person name="Sun H."/>
            <person name="Zhang C."/>
            <person name="Fan H."/>
            <person name="Li D."/>
            <person name="Dong L."/>
            <person name="Tao Y."/>
            <person name="Gao C."/>
            <person name="Wu H."/>
            <person name="Li Y."/>
            <person name="Cui Y."/>
            <person name="Guo X."/>
            <person name="Zheng S."/>
            <person name="Wang B."/>
            <person name="Yu K."/>
            <person name="Liang Q."/>
            <person name="Yang W."/>
            <person name="Lou X."/>
            <person name="Chen J."/>
            <person name="Feng M."/>
            <person name="Jian J."/>
            <person name="Zhang X."/>
            <person name="Luo G."/>
            <person name="Jiang Y."/>
            <person name="Liu J."/>
            <person name="Wang Z."/>
            <person name="Sha Y."/>
            <person name="Zhang B."/>
            <person name="Wu H."/>
            <person name="Tang D."/>
            <person name="Shen Q."/>
            <person name="Xue P."/>
            <person name="Zou S."/>
            <person name="Wang X."/>
            <person name="Liu X."/>
            <person name="Wang F."/>
            <person name="Yang Y."/>
            <person name="An X."/>
            <person name="Dong Z."/>
            <person name="Zhang K."/>
            <person name="Zhang X."/>
            <person name="Luo M.C."/>
            <person name="Dvorak J."/>
            <person name="Tong Y."/>
            <person name="Wang J."/>
            <person name="Yang H."/>
            <person name="Li Z."/>
            <person name="Wang D."/>
            <person name="Zhang A."/>
            <person name="Wang J."/>
        </authorList>
    </citation>
    <scope>NUCLEOTIDE SEQUENCE</scope>
</reference>
<dbReference type="AlphaFoldDB" id="M7YMV0"/>
<gene>
    <name evidence="2" type="ORF">TRIUR3_33548</name>
</gene>
<feature type="region of interest" description="Disordered" evidence="1">
    <location>
        <begin position="15"/>
        <end position="40"/>
    </location>
</feature>
<sequence length="210" mass="23189">MAVAFSEPRFYKFRLTSTTDPGEGQVEKKKDGAGEGEEVPPLPLVAQAPATTGQLFVCPWPGCHEITENASDACIRTHRKAHREADTAEKNKPKQRAEDRAKGEQARRRREARAQAKVKDKDLNPGKRGKGGKGGRNGKCFHSRGQSQQSNWIMQEECSVSTRELTTVKFQLMTQMLVAGSMTEISFAARLCFSISSMVLASFCQVPARC</sequence>